<evidence type="ECO:0000313" key="10">
    <source>
        <dbReference type="EMBL" id="RMI43135.1"/>
    </source>
</evidence>
<evidence type="ECO:0000256" key="3">
    <source>
        <dbReference type="ARBA" id="ARBA00022960"/>
    </source>
</evidence>
<dbReference type="CDD" id="cd16913">
    <property type="entry name" value="YkuD_like"/>
    <property type="match status" value="1"/>
</dbReference>
<dbReference type="GO" id="GO:0018104">
    <property type="term" value="P:peptidoglycan-protein cross-linking"/>
    <property type="evidence" value="ECO:0007669"/>
    <property type="project" value="TreeGrafter"/>
</dbReference>
<keyword evidence="2" id="KW-0808">Transferase</keyword>
<dbReference type="Proteomes" id="UP000282674">
    <property type="component" value="Unassembled WGS sequence"/>
</dbReference>
<dbReference type="Gene3D" id="2.60.40.3710">
    <property type="match status" value="1"/>
</dbReference>
<dbReference type="Gene3D" id="2.40.440.10">
    <property type="entry name" value="L,D-transpeptidase catalytic domain-like"/>
    <property type="match status" value="1"/>
</dbReference>
<feature type="active site" description="Nucleophile" evidence="7">
    <location>
        <position position="341"/>
    </location>
</feature>
<dbReference type="RefSeq" id="WP_122195365.1">
    <property type="nucleotide sequence ID" value="NZ_JBHSKC010000013.1"/>
</dbReference>
<evidence type="ECO:0000313" key="11">
    <source>
        <dbReference type="Proteomes" id="UP000282674"/>
    </source>
</evidence>
<dbReference type="InterPro" id="IPR005490">
    <property type="entry name" value="LD_TPept_cat_dom"/>
</dbReference>
<evidence type="ECO:0000256" key="5">
    <source>
        <dbReference type="ARBA" id="ARBA00023315"/>
    </source>
</evidence>
<accession>A0A3M2M3V6</accession>
<keyword evidence="3 7" id="KW-0133">Cell shape</keyword>
<evidence type="ECO:0000256" key="8">
    <source>
        <dbReference type="SAM" id="MobiDB-lite"/>
    </source>
</evidence>
<dbReference type="PANTHER" id="PTHR30582:SF2">
    <property type="entry name" value="L,D-TRANSPEPTIDASE YCIB-RELATED"/>
    <property type="match status" value="1"/>
</dbReference>
<protein>
    <recommendedName>
        <fullName evidence="9">L,D-TPase catalytic domain-containing protein</fullName>
    </recommendedName>
</protein>
<dbReference type="UniPathway" id="UPA00219"/>
<keyword evidence="4 7" id="KW-0573">Peptidoglycan synthesis</keyword>
<dbReference type="GO" id="GO:0071972">
    <property type="term" value="F:peptidoglycan L,D-transpeptidase activity"/>
    <property type="evidence" value="ECO:0007669"/>
    <property type="project" value="TreeGrafter"/>
</dbReference>
<dbReference type="SUPFAM" id="SSF141523">
    <property type="entry name" value="L,D-transpeptidase catalytic domain-like"/>
    <property type="match status" value="1"/>
</dbReference>
<dbReference type="GO" id="GO:0005576">
    <property type="term" value="C:extracellular region"/>
    <property type="evidence" value="ECO:0007669"/>
    <property type="project" value="TreeGrafter"/>
</dbReference>
<dbReference type="EMBL" id="RFFG01000027">
    <property type="protein sequence ID" value="RMI43135.1"/>
    <property type="molecule type" value="Genomic_DNA"/>
</dbReference>
<name>A0A3M2M3V6_9ACTN</name>
<dbReference type="AlphaFoldDB" id="A0A3M2M3V6"/>
<dbReference type="Pfam" id="PF17964">
    <property type="entry name" value="Big_10"/>
    <property type="match status" value="1"/>
</dbReference>
<comment type="caution">
    <text evidence="10">The sequence shown here is derived from an EMBL/GenBank/DDBJ whole genome shotgun (WGS) entry which is preliminary data.</text>
</comment>
<evidence type="ECO:0000256" key="1">
    <source>
        <dbReference type="ARBA" id="ARBA00004752"/>
    </source>
</evidence>
<feature type="domain" description="L,D-TPase catalytic" evidence="9">
    <location>
        <begin position="239"/>
        <end position="365"/>
    </location>
</feature>
<reference evidence="10 11" key="1">
    <citation type="submission" date="2018-10" db="EMBL/GenBank/DDBJ databases">
        <title>Isolation from soil.</title>
        <authorList>
            <person name="Hu J."/>
        </authorList>
    </citation>
    <scope>NUCLEOTIDE SEQUENCE [LARGE SCALE GENOMIC DNA]</scope>
    <source>
        <strain evidence="10 11">NEAU-Ht49</strain>
    </source>
</reference>
<keyword evidence="6 7" id="KW-0961">Cell wall biogenesis/degradation</keyword>
<keyword evidence="11" id="KW-1185">Reference proteome</keyword>
<dbReference type="GO" id="GO:0071555">
    <property type="term" value="P:cell wall organization"/>
    <property type="evidence" value="ECO:0007669"/>
    <property type="project" value="UniProtKB-UniRule"/>
</dbReference>
<dbReference type="GO" id="GO:0016746">
    <property type="term" value="F:acyltransferase activity"/>
    <property type="evidence" value="ECO:0007669"/>
    <property type="project" value="UniProtKB-KW"/>
</dbReference>
<dbReference type="PROSITE" id="PS51257">
    <property type="entry name" value="PROKAR_LIPOPROTEIN"/>
    <property type="match status" value="1"/>
</dbReference>
<evidence type="ECO:0000259" key="9">
    <source>
        <dbReference type="PROSITE" id="PS52029"/>
    </source>
</evidence>
<evidence type="ECO:0000256" key="2">
    <source>
        <dbReference type="ARBA" id="ARBA00022679"/>
    </source>
</evidence>
<dbReference type="InterPro" id="IPR050979">
    <property type="entry name" value="LD-transpeptidase"/>
</dbReference>
<dbReference type="Gene3D" id="2.60.40.3780">
    <property type="match status" value="1"/>
</dbReference>
<dbReference type="CDD" id="cd13432">
    <property type="entry name" value="LDT_IgD_like_2"/>
    <property type="match status" value="1"/>
</dbReference>
<feature type="active site" description="Proton donor/acceptor" evidence="7">
    <location>
        <position position="323"/>
    </location>
</feature>
<dbReference type="GO" id="GO:0008360">
    <property type="term" value="P:regulation of cell shape"/>
    <property type="evidence" value="ECO:0007669"/>
    <property type="project" value="UniProtKB-UniRule"/>
</dbReference>
<evidence type="ECO:0000256" key="4">
    <source>
        <dbReference type="ARBA" id="ARBA00022984"/>
    </source>
</evidence>
<keyword evidence="5" id="KW-0012">Acyltransferase</keyword>
<gene>
    <name evidence="10" type="ORF">EBO15_16975</name>
</gene>
<dbReference type="OrthoDB" id="5242354at2"/>
<dbReference type="PANTHER" id="PTHR30582">
    <property type="entry name" value="L,D-TRANSPEPTIDASE"/>
    <property type="match status" value="1"/>
</dbReference>
<sequence length="394" mass="41525">MAKGRFNAAVGAGVGAVLVLASACGGGSEGTAKGRLAAESSSPVTITPGDGATAVKPDGTVEVKASSGTLTGVTLQGGGATVAGELAADRKSWRSSRTLVPGTDYTVTAQGERSGKPIAVTSRFSTLKPSKTLRVVDITPNRTGEKVGVGMPVFVRFNRAVAGQEAKAAVERALTVTPEKPVEGAWRWIGDDQVVYRTKTYWAPHQKVRVDARLAGVGLGNGVYGAKDSAATMEIGAERITKGSIARHEMTVYQDGKKIRHIPFSAGNGSTREYTTTSGVHLLMGSEGHVTMVSPGRKPGDPGYYKTEVDWAVRFSNSGEYTHSAPWNVGIQGSANTSHGCLNLSPANARWYHETAQRGDVLDLTGSTRQVEWDNGWGFWQLSFAKWKAGSALS</sequence>
<dbReference type="Pfam" id="PF03734">
    <property type="entry name" value="YkuD"/>
    <property type="match status" value="1"/>
</dbReference>
<evidence type="ECO:0000256" key="6">
    <source>
        <dbReference type="ARBA" id="ARBA00023316"/>
    </source>
</evidence>
<dbReference type="InterPro" id="IPR041280">
    <property type="entry name" value="Big_10"/>
</dbReference>
<proteinExistence type="predicted"/>
<evidence type="ECO:0000256" key="7">
    <source>
        <dbReference type="PROSITE-ProRule" id="PRU01373"/>
    </source>
</evidence>
<dbReference type="InterPro" id="IPR038063">
    <property type="entry name" value="Transpep_catalytic_dom"/>
</dbReference>
<comment type="pathway">
    <text evidence="1 7">Cell wall biogenesis; peptidoglycan biosynthesis.</text>
</comment>
<organism evidence="10 11">
    <name type="scientific">Actinomadura harenae</name>
    <dbReference type="NCBI Taxonomy" id="2483351"/>
    <lineage>
        <taxon>Bacteria</taxon>
        <taxon>Bacillati</taxon>
        <taxon>Actinomycetota</taxon>
        <taxon>Actinomycetes</taxon>
        <taxon>Streptosporangiales</taxon>
        <taxon>Thermomonosporaceae</taxon>
        <taxon>Actinomadura</taxon>
    </lineage>
</organism>
<feature type="region of interest" description="Disordered" evidence="8">
    <location>
        <begin position="30"/>
        <end position="55"/>
    </location>
</feature>
<dbReference type="PROSITE" id="PS52029">
    <property type="entry name" value="LD_TPASE"/>
    <property type="match status" value="1"/>
</dbReference>